<feature type="transmembrane region" description="Helical" evidence="1">
    <location>
        <begin position="534"/>
        <end position="553"/>
    </location>
</feature>
<keyword evidence="4" id="KW-1185">Reference proteome</keyword>
<dbReference type="OrthoDB" id="9177212at2"/>
<protein>
    <submittedName>
        <fullName evidence="3">Putative acriflavin resistance protein</fullName>
    </submittedName>
</protein>
<dbReference type="HOGENOM" id="CLU_002755_1_2_0"/>
<dbReference type="InterPro" id="IPR027463">
    <property type="entry name" value="AcrB_DN_DC_subdom"/>
</dbReference>
<dbReference type="Gene3D" id="1.20.1640.10">
    <property type="entry name" value="Multidrug efflux transporter AcrB transmembrane domain"/>
    <property type="match status" value="2"/>
</dbReference>
<sequence>MFLSTFAIKRPVTTLIIFIALISSGLYSYFSLGRNLFPRVSFPILSVTYLLPGVSSKVLEKTVVPPVEEALSSLPGLKHLHVVSLSGVVSLTAIFSEHSDPRLIYPRLQEKVESVSPSLPSGTAPPIISVVNPTSLPLLWVILPIPDSMDSRVITDWAMMNLVTPIRKLSGVADVKPIFPAREVLHISLHRKELTKYLVPVTSVLESLKKVGLSIPAGTMTSGKEEIMVETLDSESTVASLSSLPVPDGKGRTIPLSRIATISIGPVRETEIFRIDGTRAIGLRIFKKKGADGLSLSGKIRKIILERKAVAAVSGVNGQSIVLDPVIRMDRSEMIRKNNRELLETLLFGGALTVLVIWIFLGSFKTTMIASISIPSSVIATFLMMKMAHFSLNNMTMLGLSLVVGILVDDAIVVLENIHRHGQMGKPFDQAVSDGVGEIGMAVMATTFSIISVFAPVAFMHGIIGKFFFEFGLTVSFAVLVSMLVSLTLIPVMMNFSSGSGMKSVSSRVLDGKMDALISKYRALLIKALDHPGSVAGVGFLSIALAAGILYLLGADLVPRTDDGAFVVRMTAGEASSIDFSKTIFKDVASKIRQQKGIDSVFYQIGNSYGGSSNRGYFYVLMKPLSMRKTSEEDAIVHLRKLLLTYPAIDFSIDHLSPLGGNGTDVPIQIILQGPDRKRLASLVESLRMDLEKTKGFVDITTREGERQKLLAVVPKKNLPAGSSASELGGTLHLYLAGMDTGWARVDGRTIPVHLSMISKDLSSPSDLESLPMMTSTGKVILLGDMARVESAVQFKRRVRDDRMPSVTLESNLSGNIPLKTALDDITQWKKDHLPGNYRLRFGGSGDVMNNAIGSFMMAIGLAIIAVFMVLASQFESFVQPFIITLSIPVSLSGAALALYLTGNSLNIMSAMGLIILFGLVAKNAILMVDYTNTLRKRGYSRRDALLAACPVRLRPILMTTVAMVAGMSPMALGIGSGGPLRAPMALVVMGGLISSMLLTLFIVPVAYDFFARWNVFSQKNEVKD</sequence>
<dbReference type="SUPFAM" id="SSF82714">
    <property type="entry name" value="Multidrug efflux transporter AcrB TolC docking domain, DN and DC subdomains"/>
    <property type="match status" value="2"/>
</dbReference>
<dbReference type="STRING" id="1162668.LFE_1544"/>
<evidence type="ECO:0000313" key="3">
    <source>
        <dbReference type="EMBL" id="BAM07226.1"/>
    </source>
</evidence>
<feature type="transmembrane region" description="Helical" evidence="1">
    <location>
        <begin position="848"/>
        <end position="872"/>
    </location>
</feature>
<dbReference type="PRINTS" id="PR00702">
    <property type="entry name" value="ACRIFLAVINRP"/>
</dbReference>
<reference evidence="4" key="2">
    <citation type="submission" date="2012-03" db="EMBL/GenBank/DDBJ databases">
        <title>The complete genome sequence of the pioneer microbe on fresh volcanic deposit, Leptospirillum ferrooxidans strain C2-3.</title>
        <authorList>
            <person name="Fujimura R."/>
            <person name="Sato Y."/>
            <person name="Nishizawa T."/>
            <person name="Nanba K."/>
            <person name="Oshima K."/>
            <person name="Hattori M."/>
            <person name="Kamijo T."/>
            <person name="Ohta H."/>
        </authorList>
    </citation>
    <scope>NUCLEOTIDE SEQUENCE [LARGE SCALE GENOMIC DNA]</scope>
    <source>
        <strain evidence="4">C2-3</strain>
    </source>
</reference>
<keyword evidence="1" id="KW-0812">Transmembrane</keyword>
<dbReference type="Gene3D" id="3.30.70.1440">
    <property type="entry name" value="Multidrug efflux transporter AcrB pore domain"/>
    <property type="match status" value="1"/>
</dbReference>
<feature type="transmembrane region" description="Helical" evidence="1">
    <location>
        <begin position="397"/>
        <end position="419"/>
    </location>
</feature>
<dbReference type="eggNOG" id="COG0841">
    <property type="taxonomic scope" value="Bacteria"/>
</dbReference>
<dbReference type="Pfam" id="PF00873">
    <property type="entry name" value="ACR_tran"/>
    <property type="match status" value="1"/>
</dbReference>
<feature type="transmembrane region" description="Helical" evidence="1">
    <location>
        <begin position="987"/>
        <end position="1008"/>
    </location>
</feature>
<dbReference type="InterPro" id="IPR001036">
    <property type="entry name" value="Acrflvin-R"/>
</dbReference>
<dbReference type="InterPro" id="IPR000731">
    <property type="entry name" value="SSD"/>
</dbReference>
<dbReference type="GO" id="GO:0042910">
    <property type="term" value="F:xenobiotic transmembrane transporter activity"/>
    <property type="evidence" value="ECO:0007669"/>
    <property type="project" value="TreeGrafter"/>
</dbReference>
<feature type="transmembrane region" description="Helical" evidence="1">
    <location>
        <begin position="342"/>
        <end position="361"/>
    </location>
</feature>
<dbReference type="Gene3D" id="3.30.2090.10">
    <property type="entry name" value="Multidrug efflux transporter AcrB TolC docking domain, DN and DC subdomains"/>
    <property type="match status" value="2"/>
</dbReference>
<name>I0IPM7_LEPFC</name>
<dbReference type="Gene3D" id="3.30.70.1430">
    <property type="entry name" value="Multidrug efflux transporter AcrB pore domain"/>
    <property type="match status" value="2"/>
</dbReference>
<proteinExistence type="predicted"/>
<dbReference type="EMBL" id="AP012342">
    <property type="protein sequence ID" value="BAM07226.1"/>
    <property type="molecule type" value="Genomic_DNA"/>
</dbReference>
<feature type="transmembrane region" description="Helical" evidence="1">
    <location>
        <begin position="12"/>
        <end position="30"/>
    </location>
</feature>
<dbReference type="Gene3D" id="3.30.70.1320">
    <property type="entry name" value="Multidrug efflux transporter AcrB pore domain like"/>
    <property type="match status" value="1"/>
</dbReference>
<feature type="transmembrane region" description="Helical" evidence="1">
    <location>
        <begin position="957"/>
        <end position="975"/>
    </location>
</feature>
<reference evidence="3 4" key="1">
    <citation type="journal article" date="2012" name="J. Bacteriol.">
        <title>Complete Genome Sequence of Leptospirillum ferrooxidans Strain C2-3, Isolated from a Fresh Volcanic Ash Deposit on the Island of Miyake, Japan.</title>
        <authorList>
            <person name="Fujimura R."/>
            <person name="Sato Y."/>
            <person name="Nishizawa T."/>
            <person name="Oshima K."/>
            <person name="Kim S.-W."/>
            <person name="Hattori M."/>
            <person name="Kamijo T."/>
            <person name="Ohta H."/>
        </authorList>
    </citation>
    <scope>NUCLEOTIDE SEQUENCE [LARGE SCALE GENOMIC DNA]</scope>
    <source>
        <strain evidence="3 4">C2-3</strain>
    </source>
</reference>
<evidence type="ECO:0000256" key="1">
    <source>
        <dbReference type="SAM" id="Phobius"/>
    </source>
</evidence>
<dbReference type="Proteomes" id="UP000007382">
    <property type="component" value="Chromosome"/>
</dbReference>
<organism evidence="3 4">
    <name type="scientific">Leptospirillum ferrooxidans (strain C2-3)</name>
    <dbReference type="NCBI Taxonomy" id="1162668"/>
    <lineage>
        <taxon>Bacteria</taxon>
        <taxon>Pseudomonadati</taxon>
        <taxon>Nitrospirota</taxon>
        <taxon>Nitrospiria</taxon>
        <taxon>Nitrospirales</taxon>
        <taxon>Nitrospiraceae</taxon>
        <taxon>Leptospirillum</taxon>
    </lineage>
</organism>
<keyword evidence="1" id="KW-0472">Membrane</keyword>
<evidence type="ECO:0000259" key="2">
    <source>
        <dbReference type="PROSITE" id="PS50156"/>
    </source>
</evidence>
<dbReference type="AlphaFoldDB" id="I0IPM7"/>
<dbReference type="PANTHER" id="PTHR32063:SF0">
    <property type="entry name" value="SWARMING MOTILITY PROTEIN SWRC"/>
    <property type="match status" value="1"/>
</dbReference>
<feature type="transmembrane region" description="Helical" evidence="1">
    <location>
        <begin position="908"/>
        <end position="929"/>
    </location>
</feature>
<dbReference type="PROSITE" id="PS50156">
    <property type="entry name" value="SSD"/>
    <property type="match status" value="1"/>
</dbReference>
<dbReference type="SUPFAM" id="SSF82693">
    <property type="entry name" value="Multidrug efflux transporter AcrB pore domain, PN1, PN2, PC1 and PC2 subdomains"/>
    <property type="match status" value="3"/>
</dbReference>
<feature type="transmembrane region" description="Helical" evidence="1">
    <location>
        <begin position="439"/>
        <end position="459"/>
    </location>
</feature>
<feature type="transmembrane region" description="Helical" evidence="1">
    <location>
        <begin position="878"/>
        <end position="901"/>
    </location>
</feature>
<feature type="transmembrane region" description="Helical" evidence="1">
    <location>
        <begin position="367"/>
        <end position="385"/>
    </location>
</feature>
<accession>I0IPM7</accession>
<keyword evidence="1" id="KW-1133">Transmembrane helix</keyword>
<dbReference type="KEGG" id="lfc:LFE_1544"/>
<dbReference type="RefSeq" id="WP_014449713.1">
    <property type="nucleotide sequence ID" value="NC_017094.1"/>
</dbReference>
<dbReference type="PATRIC" id="fig|1162668.3.peg.1832"/>
<gene>
    <name evidence="3" type="ordered locus">LFE_1544</name>
</gene>
<evidence type="ECO:0000313" key="4">
    <source>
        <dbReference type="Proteomes" id="UP000007382"/>
    </source>
</evidence>
<dbReference type="SUPFAM" id="SSF82866">
    <property type="entry name" value="Multidrug efflux transporter AcrB transmembrane domain"/>
    <property type="match status" value="2"/>
</dbReference>
<feature type="domain" description="SSD" evidence="2">
    <location>
        <begin position="402"/>
        <end position="496"/>
    </location>
</feature>
<feature type="transmembrane region" description="Helical" evidence="1">
    <location>
        <begin position="471"/>
        <end position="494"/>
    </location>
</feature>
<dbReference type="PANTHER" id="PTHR32063">
    <property type="match status" value="1"/>
</dbReference>
<dbReference type="GO" id="GO:0005886">
    <property type="term" value="C:plasma membrane"/>
    <property type="evidence" value="ECO:0007669"/>
    <property type="project" value="TreeGrafter"/>
</dbReference>